<organism evidence="1">
    <name type="scientific">marine sediment metagenome</name>
    <dbReference type="NCBI Taxonomy" id="412755"/>
    <lineage>
        <taxon>unclassified sequences</taxon>
        <taxon>metagenomes</taxon>
        <taxon>ecological metagenomes</taxon>
    </lineage>
</organism>
<dbReference type="InterPro" id="IPR051055">
    <property type="entry name" value="PIF1_helicase"/>
</dbReference>
<feature type="non-terminal residue" evidence="1">
    <location>
        <position position="1"/>
    </location>
</feature>
<dbReference type="AlphaFoldDB" id="A0A0F9GGY0"/>
<protein>
    <recommendedName>
        <fullName evidence="2">UvrD-like helicase C-terminal domain-containing protein</fullName>
    </recommendedName>
</protein>
<sequence length="198" mass="22135">TLEDATWLFGRNDSVYSVNFDRLRILPGEPRTYDAELEGDEQAAEKLANDCIADVFLELKIGAPVLFLYNDYDLGFMNGERGHVVDMFDESIVVEKALGGNVVVHRKAWTSKDADENVKAKMRQFPIKLAWAMTIHKSQGMTLDLLTCDVSESFAPGQTYVALSRASSIEGVALVEPMKPKHVKTDPKIVTFYQETTV</sequence>
<accession>A0A0F9GGY0</accession>
<dbReference type="SUPFAM" id="SSF52540">
    <property type="entry name" value="P-loop containing nucleoside triphosphate hydrolases"/>
    <property type="match status" value="1"/>
</dbReference>
<dbReference type="CDD" id="cd18809">
    <property type="entry name" value="SF1_C_RecD"/>
    <property type="match status" value="1"/>
</dbReference>
<proteinExistence type="predicted"/>
<dbReference type="InterPro" id="IPR027417">
    <property type="entry name" value="P-loop_NTPase"/>
</dbReference>
<evidence type="ECO:0000313" key="1">
    <source>
        <dbReference type="EMBL" id="KKL97998.1"/>
    </source>
</evidence>
<dbReference type="Gene3D" id="3.40.50.300">
    <property type="entry name" value="P-loop containing nucleotide triphosphate hydrolases"/>
    <property type="match status" value="1"/>
</dbReference>
<evidence type="ECO:0008006" key="2">
    <source>
        <dbReference type="Google" id="ProtNLM"/>
    </source>
</evidence>
<name>A0A0F9GGY0_9ZZZZ</name>
<dbReference type="PANTHER" id="PTHR47642">
    <property type="entry name" value="ATP-DEPENDENT DNA HELICASE"/>
    <property type="match status" value="1"/>
</dbReference>
<comment type="caution">
    <text evidence="1">The sequence shown here is derived from an EMBL/GenBank/DDBJ whole genome shotgun (WGS) entry which is preliminary data.</text>
</comment>
<dbReference type="EMBL" id="LAZR01018027">
    <property type="protein sequence ID" value="KKL97998.1"/>
    <property type="molecule type" value="Genomic_DNA"/>
</dbReference>
<reference evidence="1" key="1">
    <citation type="journal article" date="2015" name="Nature">
        <title>Complex archaea that bridge the gap between prokaryotes and eukaryotes.</title>
        <authorList>
            <person name="Spang A."/>
            <person name="Saw J.H."/>
            <person name="Jorgensen S.L."/>
            <person name="Zaremba-Niedzwiedzka K."/>
            <person name="Martijn J."/>
            <person name="Lind A.E."/>
            <person name="van Eijk R."/>
            <person name="Schleper C."/>
            <person name="Guy L."/>
            <person name="Ettema T.J."/>
        </authorList>
    </citation>
    <scope>NUCLEOTIDE SEQUENCE</scope>
</reference>
<gene>
    <name evidence="1" type="ORF">LCGC14_1828860</name>
</gene>